<feature type="compositionally biased region" description="Low complexity" evidence="8">
    <location>
        <begin position="161"/>
        <end position="180"/>
    </location>
</feature>
<dbReference type="Pfam" id="PF22811">
    <property type="entry name" value="Zn_ribbon_NrdR"/>
    <property type="match status" value="1"/>
</dbReference>
<keyword evidence="7" id="KW-0862">Zinc</keyword>
<dbReference type="Pfam" id="PF03477">
    <property type="entry name" value="ATP-cone"/>
    <property type="match status" value="1"/>
</dbReference>
<evidence type="ECO:0000313" key="11">
    <source>
        <dbReference type="Proteomes" id="UP000216725"/>
    </source>
</evidence>
<evidence type="ECO:0000256" key="1">
    <source>
        <dbReference type="ARBA" id="ARBA00022491"/>
    </source>
</evidence>
<dbReference type="PROSITE" id="PS51161">
    <property type="entry name" value="ATP_CONE"/>
    <property type="match status" value="1"/>
</dbReference>
<sequence>MQCPFCKYKNTKVIETRSSEDGFLIKRRRMCENCGKRFTTEESFPLVVRKRDGTTELFDRQKVILGVRKSCQGRPISNEQMSALGLAVERKLRATGQAEIPSSEIGKAILEPLRDLDFVSYLRFASVYQDFETLDDFKKVIEDLEAYQQSKSEGKADTDSAPAQTAGTDASAADASASEAHASDTRVTDSTAADSTAADASADTAADDDSAEDNESRMSAPTAQ</sequence>
<evidence type="ECO:0000256" key="8">
    <source>
        <dbReference type="SAM" id="MobiDB-lite"/>
    </source>
</evidence>
<keyword evidence="3 7" id="KW-0067">ATP-binding</keyword>
<keyword evidence="5 7" id="KW-0238">DNA-binding</keyword>
<dbReference type="PANTHER" id="PTHR30455">
    <property type="entry name" value="TRANSCRIPTIONAL REPRESSOR NRDR"/>
    <property type="match status" value="1"/>
</dbReference>
<evidence type="ECO:0000259" key="9">
    <source>
        <dbReference type="PROSITE" id="PS51161"/>
    </source>
</evidence>
<evidence type="ECO:0000256" key="6">
    <source>
        <dbReference type="ARBA" id="ARBA00023163"/>
    </source>
</evidence>
<keyword evidence="4 7" id="KW-0805">Transcription regulation</keyword>
<evidence type="ECO:0000256" key="3">
    <source>
        <dbReference type="ARBA" id="ARBA00022840"/>
    </source>
</evidence>
<keyword evidence="6 7" id="KW-0804">Transcription</keyword>
<proteinExistence type="inferred from homology"/>
<evidence type="ECO:0000256" key="7">
    <source>
        <dbReference type="HAMAP-Rule" id="MF_00440"/>
    </source>
</evidence>
<reference evidence="10 11" key="1">
    <citation type="journal article" date="2017" name="BMC Genomics">
        <title>Comparative genomic and phylogenomic analyses of the Bifidobacteriaceae family.</title>
        <authorList>
            <person name="Lugli G.A."/>
            <person name="Milani C."/>
            <person name="Turroni F."/>
            <person name="Duranti S."/>
            <person name="Mancabelli L."/>
            <person name="Mangifesta M."/>
            <person name="Ferrario C."/>
            <person name="Modesto M."/>
            <person name="Mattarelli P."/>
            <person name="Jiri K."/>
            <person name="van Sinderen D."/>
            <person name="Ventura M."/>
        </authorList>
    </citation>
    <scope>NUCLEOTIDE SEQUENCE [LARGE SCALE GENOMIC DNA]</scope>
    <source>
        <strain evidence="10 11">DSM 24742</strain>
    </source>
</reference>
<feature type="zinc finger region" evidence="7">
    <location>
        <begin position="3"/>
        <end position="34"/>
    </location>
</feature>
<dbReference type="GO" id="GO:0003677">
    <property type="term" value="F:DNA binding"/>
    <property type="evidence" value="ECO:0007669"/>
    <property type="project" value="UniProtKB-KW"/>
</dbReference>
<comment type="function">
    <text evidence="7">Negatively regulates transcription of bacterial ribonucleotide reductase nrd genes and operons by binding to NrdR-boxes.</text>
</comment>
<dbReference type="EMBL" id="MWWR01000006">
    <property type="protein sequence ID" value="OZG51784.1"/>
    <property type="molecule type" value="Genomic_DNA"/>
</dbReference>
<keyword evidence="11" id="KW-1185">Reference proteome</keyword>
<protein>
    <recommendedName>
        <fullName evidence="7">Transcriptional repressor NrdR</fullName>
    </recommendedName>
</protein>
<evidence type="ECO:0000256" key="4">
    <source>
        <dbReference type="ARBA" id="ARBA00023015"/>
    </source>
</evidence>
<name>A0A261EY52_9BIFI</name>
<keyword evidence="7" id="KW-0479">Metal-binding</keyword>
<dbReference type="HAMAP" id="MF_00440">
    <property type="entry name" value="NrdR"/>
    <property type="match status" value="1"/>
</dbReference>
<keyword evidence="1 7" id="KW-0678">Repressor</keyword>
<dbReference type="NCBIfam" id="TIGR00244">
    <property type="entry name" value="transcriptional regulator NrdR"/>
    <property type="match status" value="1"/>
</dbReference>
<feature type="domain" description="ATP-cone" evidence="9">
    <location>
        <begin position="46"/>
        <end position="136"/>
    </location>
</feature>
<comment type="similarity">
    <text evidence="7">Belongs to the NrdR family.</text>
</comment>
<dbReference type="GO" id="GO:0045892">
    <property type="term" value="P:negative regulation of DNA-templated transcription"/>
    <property type="evidence" value="ECO:0007669"/>
    <property type="project" value="UniProtKB-UniRule"/>
</dbReference>
<comment type="caution">
    <text evidence="10">The sequence shown here is derived from an EMBL/GenBank/DDBJ whole genome shotgun (WGS) entry which is preliminary data.</text>
</comment>
<dbReference type="Proteomes" id="UP000216725">
    <property type="component" value="Unassembled WGS sequence"/>
</dbReference>
<dbReference type="GO" id="GO:0008270">
    <property type="term" value="F:zinc ion binding"/>
    <property type="evidence" value="ECO:0007669"/>
    <property type="project" value="UniProtKB-UniRule"/>
</dbReference>
<evidence type="ECO:0000256" key="2">
    <source>
        <dbReference type="ARBA" id="ARBA00022741"/>
    </source>
</evidence>
<evidence type="ECO:0000256" key="5">
    <source>
        <dbReference type="ARBA" id="ARBA00023125"/>
    </source>
</evidence>
<dbReference type="GO" id="GO:0005524">
    <property type="term" value="F:ATP binding"/>
    <property type="evidence" value="ECO:0007669"/>
    <property type="project" value="UniProtKB-UniRule"/>
</dbReference>
<dbReference type="InterPro" id="IPR003796">
    <property type="entry name" value="RNR_NrdR-like"/>
</dbReference>
<comment type="cofactor">
    <cofactor evidence="7">
        <name>Zn(2+)</name>
        <dbReference type="ChEBI" id="CHEBI:29105"/>
    </cofactor>
    <text evidence="7">Binds 1 zinc ion.</text>
</comment>
<gene>
    <name evidence="7" type="primary">nrdR</name>
    <name evidence="10" type="ORF">PSRA_0864</name>
</gene>
<feature type="region of interest" description="Disordered" evidence="8">
    <location>
        <begin position="148"/>
        <end position="224"/>
    </location>
</feature>
<dbReference type="OrthoDB" id="9807461at2"/>
<dbReference type="InterPro" id="IPR055173">
    <property type="entry name" value="NrdR-like_N"/>
</dbReference>
<dbReference type="PANTHER" id="PTHR30455:SF2">
    <property type="entry name" value="TRANSCRIPTIONAL REPRESSOR NRDR"/>
    <property type="match status" value="1"/>
</dbReference>
<evidence type="ECO:0000313" key="10">
    <source>
        <dbReference type="EMBL" id="OZG51784.1"/>
    </source>
</evidence>
<keyword evidence="7" id="KW-0863">Zinc-finger</keyword>
<accession>A0A261EY52</accession>
<dbReference type="InterPro" id="IPR005144">
    <property type="entry name" value="ATP-cone_dom"/>
</dbReference>
<feature type="compositionally biased region" description="Low complexity" evidence="8">
    <location>
        <begin position="188"/>
        <end position="204"/>
    </location>
</feature>
<organism evidence="10 11">
    <name type="scientific">Pseudoscardovia radai</name>
    <dbReference type="NCBI Taxonomy" id="987066"/>
    <lineage>
        <taxon>Bacteria</taxon>
        <taxon>Bacillati</taxon>
        <taxon>Actinomycetota</taxon>
        <taxon>Actinomycetes</taxon>
        <taxon>Bifidobacteriales</taxon>
        <taxon>Bifidobacteriaceae</taxon>
        <taxon>Pseudoscardovia</taxon>
    </lineage>
</organism>
<dbReference type="AlphaFoldDB" id="A0A261EY52"/>
<keyword evidence="2 7" id="KW-0547">Nucleotide-binding</keyword>